<reference evidence="3 4" key="1">
    <citation type="submission" date="2020-08" db="EMBL/GenBank/DDBJ databases">
        <title>Genome sequence of Hymenobacter qilianensis JCM 19763T.</title>
        <authorList>
            <person name="Hyun D.-W."/>
            <person name="Bae J.-W."/>
        </authorList>
    </citation>
    <scope>NUCLEOTIDE SEQUENCE [LARGE SCALE GENOMIC DNA]</scope>
    <source>
        <strain evidence="3 4">JCM 19763</strain>
        <plasmid evidence="3 4">p_unnamed1</plasmid>
    </source>
</reference>
<keyword evidence="4" id="KW-1185">Reference proteome</keyword>
<organism evidence="3 4">
    <name type="scientific">Hymenobacter qilianensis</name>
    <dbReference type="NCBI Taxonomy" id="1385715"/>
    <lineage>
        <taxon>Bacteria</taxon>
        <taxon>Pseudomonadati</taxon>
        <taxon>Bacteroidota</taxon>
        <taxon>Cytophagia</taxon>
        <taxon>Cytophagales</taxon>
        <taxon>Hymenobacteraceae</taxon>
        <taxon>Hymenobacter</taxon>
    </lineage>
</organism>
<evidence type="ECO:0008006" key="5">
    <source>
        <dbReference type="Google" id="ProtNLM"/>
    </source>
</evidence>
<dbReference type="PANTHER" id="PTHR46388:SF2">
    <property type="entry name" value="NHL REPEAT-CONTAINING PROTEIN 2"/>
    <property type="match status" value="1"/>
</dbReference>
<evidence type="ECO:0000256" key="2">
    <source>
        <dbReference type="PROSITE-ProRule" id="PRU00504"/>
    </source>
</evidence>
<dbReference type="Pfam" id="PF01436">
    <property type="entry name" value="NHL"/>
    <property type="match status" value="1"/>
</dbReference>
<proteinExistence type="predicted"/>
<accession>A0A7H0H126</accession>
<dbReference type="PANTHER" id="PTHR46388">
    <property type="entry name" value="NHL REPEAT-CONTAINING PROTEIN 2"/>
    <property type="match status" value="1"/>
</dbReference>
<gene>
    <name evidence="3" type="ORF">H9L05_21435</name>
</gene>
<dbReference type="SUPFAM" id="SSF101898">
    <property type="entry name" value="NHL repeat"/>
    <property type="match status" value="1"/>
</dbReference>
<protein>
    <recommendedName>
        <fullName evidence="5">NHL repeat-containing protein</fullName>
    </recommendedName>
</protein>
<dbReference type="Gene3D" id="2.120.10.30">
    <property type="entry name" value="TolB, C-terminal domain"/>
    <property type="match status" value="1"/>
</dbReference>
<dbReference type="InterPro" id="IPR001258">
    <property type="entry name" value="NHL_repeat"/>
</dbReference>
<sequence length="69" mass="7215">MVRHGRNCLRKITPAGLVTALAGQLGPGLQDGNLSIAQFRSLQGIALDAQGTLVVADAGNHTIRQINPE</sequence>
<dbReference type="KEGG" id="hqi:H9L05_21435"/>
<dbReference type="AlphaFoldDB" id="A0A7H0H126"/>
<keyword evidence="1" id="KW-0677">Repeat</keyword>
<dbReference type="EMBL" id="CP060785">
    <property type="protein sequence ID" value="QNP54242.1"/>
    <property type="molecule type" value="Genomic_DNA"/>
</dbReference>
<feature type="repeat" description="NHL" evidence="2">
    <location>
        <begin position="38"/>
        <end position="69"/>
    </location>
</feature>
<evidence type="ECO:0000313" key="4">
    <source>
        <dbReference type="Proteomes" id="UP000516093"/>
    </source>
</evidence>
<evidence type="ECO:0000313" key="3">
    <source>
        <dbReference type="EMBL" id="QNP54242.1"/>
    </source>
</evidence>
<name>A0A7H0H126_9BACT</name>
<dbReference type="InterPro" id="IPR011042">
    <property type="entry name" value="6-blade_b-propeller_TolB-like"/>
</dbReference>
<dbReference type="Proteomes" id="UP000516093">
    <property type="component" value="Plasmid p_unnamed1"/>
</dbReference>
<keyword evidence="3" id="KW-0614">Plasmid</keyword>
<evidence type="ECO:0000256" key="1">
    <source>
        <dbReference type="ARBA" id="ARBA00022737"/>
    </source>
</evidence>
<dbReference type="RefSeq" id="WP_187734401.1">
    <property type="nucleotide sequence ID" value="NZ_BMFN01000005.1"/>
</dbReference>
<geneLocation type="plasmid" evidence="3 4">
    <name>p_unnamed1</name>
</geneLocation>
<dbReference type="PROSITE" id="PS51125">
    <property type="entry name" value="NHL"/>
    <property type="match status" value="1"/>
</dbReference>